<evidence type="ECO:0000256" key="4">
    <source>
        <dbReference type="ARBA" id="ARBA00023136"/>
    </source>
</evidence>
<dbReference type="Pfam" id="PF14322">
    <property type="entry name" value="SusD-like_3"/>
    <property type="match status" value="1"/>
</dbReference>
<gene>
    <name evidence="9" type="ORF">PbJCM13498_00490</name>
</gene>
<dbReference type="InterPro" id="IPR012944">
    <property type="entry name" value="SusD_RagB_dom"/>
</dbReference>
<comment type="subcellular location">
    <subcellularLocation>
        <location evidence="1">Cell outer membrane</location>
    </subcellularLocation>
</comment>
<reference evidence="9 10" key="1">
    <citation type="submission" date="2019-10" db="EMBL/GenBank/DDBJ databases">
        <title>Prolixibacter strains distinguished by the presence of nitrate reductase genes were adept at nitrate-dependent anaerobic corrosion of metallic iron and carbon steel.</title>
        <authorList>
            <person name="Iino T."/>
            <person name="Shono N."/>
            <person name="Ito K."/>
            <person name="Nakamura R."/>
            <person name="Sueoka K."/>
            <person name="Harayama S."/>
            <person name="Ohkuma M."/>
        </authorList>
    </citation>
    <scope>NUCLEOTIDE SEQUENCE [LARGE SCALE GENOMIC DNA]</scope>
    <source>
        <strain evidence="9 10">JCM 13498</strain>
    </source>
</reference>
<organism evidence="9 10">
    <name type="scientific">Prolixibacter bellariivorans</name>
    <dbReference type="NCBI Taxonomy" id="314319"/>
    <lineage>
        <taxon>Bacteria</taxon>
        <taxon>Pseudomonadati</taxon>
        <taxon>Bacteroidota</taxon>
        <taxon>Bacteroidia</taxon>
        <taxon>Marinilabiliales</taxon>
        <taxon>Prolixibacteraceae</taxon>
        <taxon>Prolixibacter</taxon>
    </lineage>
</organism>
<comment type="similarity">
    <text evidence="2">Belongs to the SusD family.</text>
</comment>
<keyword evidence="10" id="KW-1185">Reference proteome</keyword>
<dbReference type="InterPro" id="IPR033985">
    <property type="entry name" value="SusD-like_N"/>
</dbReference>
<dbReference type="Pfam" id="PF07980">
    <property type="entry name" value="SusD_RagB"/>
    <property type="match status" value="1"/>
</dbReference>
<dbReference type="SUPFAM" id="SSF48452">
    <property type="entry name" value="TPR-like"/>
    <property type="match status" value="1"/>
</dbReference>
<sequence>MMKNIKFLLLLVITSSIFGCDDKLNQTPDGGMITGDQLTEVINNDPSKLQSEVNGLYSIMKAFPATTGSGDYQEDFGIPGIAAKTDHNGQDLVGDVTGYNWFSGEQDLTNRNFTYRAPRVVWNQFYKQIRTANSIIGKIDRATTDPIGKSYLGQAFAVRAYDYFNLVQLFQFTYVGNQDKPAVPIITDQTPVDSLTNNPRKTVAQVYAFIMKDLNDAIGYLDDDDIPARPDVSAVNLAIAYGLRARVNLVMQNWDAAASDAANALNQSGQSPMSMQAVSVPTFDDVTEPGIMWGCIITTTDDATTSGICNYTSMCTNLCFGYGGYTTIVGTWKKVNKLLYDEIPATDVRKGWFLDENYEAAALKGYENSGEAEEAFYEWYGEPYSPDYGPIWGVMGMEPYTSVKFAPTNKQLTYPENSNDWPLMRASEMELIIAEAKGMGGDLAGGKAALEAYVQAYRDPDFVSTATSAQDFQDEVWLQRRIEFWGEGISWFDLMRLNKPAIRYKEVDGKVVTNYGALAIFDIPADAPYRLWPIPQKEIQTNDGISDAENNDMGTLPTSLPVPASMKKAQTREFGFVKSISGLQDSSPF</sequence>
<evidence type="ECO:0000313" key="10">
    <source>
        <dbReference type="Proteomes" id="UP000391834"/>
    </source>
</evidence>
<feature type="domain" description="SusD-like N-terminal" evidence="8">
    <location>
        <begin position="100"/>
        <end position="235"/>
    </location>
</feature>
<protein>
    <submittedName>
        <fullName evidence="9">Membrane protein</fullName>
    </submittedName>
</protein>
<keyword evidence="3 6" id="KW-0732">Signal</keyword>
<dbReference type="Gene3D" id="1.25.40.390">
    <property type="match status" value="1"/>
</dbReference>
<comment type="caution">
    <text evidence="9">The sequence shown here is derived from an EMBL/GenBank/DDBJ whole genome shotgun (WGS) entry which is preliminary data.</text>
</comment>
<evidence type="ECO:0000256" key="1">
    <source>
        <dbReference type="ARBA" id="ARBA00004442"/>
    </source>
</evidence>
<proteinExistence type="inferred from homology"/>
<dbReference type="GO" id="GO:0009279">
    <property type="term" value="C:cell outer membrane"/>
    <property type="evidence" value="ECO:0007669"/>
    <property type="project" value="UniProtKB-SubCell"/>
</dbReference>
<evidence type="ECO:0000313" key="9">
    <source>
        <dbReference type="EMBL" id="GET31186.1"/>
    </source>
</evidence>
<feature type="signal peptide" evidence="6">
    <location>
        <begin position="1"/>
        <end position="19"/>
    </location>
</feature>
<keyword evidence="4" id="KW-0472">Membrane</keyword>
<keyword evidence="5" id="KW-0998">Cell outer membrane</keyword>
<evidence type="ECO:0000256" key="5">
    <source>
        <dbReference type="ARBA" id="ARBA00023237"/>
    </source>
</evidence>
<evidence type="ECO:0000256" key="3">
    <source>
        <dbReference type="ARBA" id="ARBA00022729"/>
    </source>
</evidence>
<dbReference type="EMBL" id="BLAX01000001">
    <property type="protein sequence ID" value="GET31186.1"/>
    <property type="molecule type" value="Genomic_DNA"/>
</dbReference>
<feature type="chain" id="PRO_5024323709" evidence="6">
    <location>
        <begin position="20"/>
        <end position="589"/>
    </location>
</feature>
<evidence type="ECO:0000259" key="8">
    <source>
        <dbReference type="Pfam" id="PF14322"/>
    </source>
</evidence>
<dbReference type="InterPro" id="IPR011990">
    <property type="entry name" value="TPR-like_helical_dom_sf"/>
</dbReference>
<dbReference type="PROSITE" id="PS51257">
    <property type="entry name" value="PROKAR_LIPOPROTEIN"/>
    <property type="match status" value="1"/>
</dbReference>
<evidence type="ECO:0000256" key="2">
    <source>
        <dbReference type="ARBA" id="ARBA00006275"/>
    </source>
</evidence>
<evidence type="ECO:0000256" key="6">
    <source>
        <dbReference type="SAM" id="SignalP"/>
    </source>
</evidence>
<dbReference type="OrthoDB" id="1100079at2"/>
<evidence type="ECO:0000259" key="7">
    <source>
        <dbReference type="Pfam" id="PF07980"/>
    </source>
</evidence>
<dbReference type="Proteomes" id="UP000391834">
    <property type="component" value="Unassembled WGS sequence"/>
</dbReference>
<accession>A0A5M4AUE5</accession>
<dbReference type="AlphaFoldDB" id="A0A5M4AUE5"/>
<name>A0A5M4AUE5_9BACT</name>
<feature type="domain" description="RagB/SusD" evidence="7">
    <location>
        <begin position="368"/>
        <end position="546"/>
    </location>
</feature>
<dbReference type="RefSeq" id="WP_025864789.1">
    <property type="nucleotide sequence ID" value="NZ_BLAX01000001.1"/>
</dbReference>